<feature type="compositionally biased region" description="Gly residues" evidence="5">
    <location>
        <begin position="46"/>
        <end position="60"/>
    </location>
</feature>
<dbReference type="GO" id="GO:0006508">
    <property type="term" value="P:proteolysis"/>
    <property type="evidence" value="ECO:0007669"/>
    <property type="project" value="UniProtKB-KW"/>
</dbReference>
<keyword evidence="8" id="KW-0378">Hydrolase</keyword>
<dbReference type="Pfam" id="PF17871">
    <property type="entry name" value="AAA_lid_9"/>
    <property type="match status" value="1"/>
</dbReference>
<dbReference type="SUPFAM" id="SSF52540">
    <property type="entry name" value="P-loop containing nucleoside triphosphate hydrolases"/>
    <property type="match status" value="2"/>
</dbReference>
<dbReference type="Gene3D" id="3.40.50.300">
    <property type="entry name" value="P-loop containing nucleotide triphosphate hydrolases"/>
    <property type="match status" value="2"/>
</dbReference>
<keyword evidence="3 8" id="KW-0067">ATP-binding</keyword>
<feature type="compositionally biased region" description="Basic and acidic residues" evidence="5">
    <location>
        <begin position="1"/>
        <end position="17"/>
    </location>
</feature>
<gene>
    <name evidence="8" type="ORF">GCM10023203_04190</name>
</gene>
<reference evidence="9" key="1">
    <citation type="journal article" date="2019" name="Int. J. Syst. Evol. Microbiol.">
        <title>The Global Catalogue of Microorganisms (GCM) 10K type strain sequencing project: providing services to taxonomists for standard genome sequencing and annotation.</title>
        <authorList>
            <consortium name="The Broad Institute Genomics Platform"/>
            <consortium name="The Broad Institute Genome Sequencing Center for Infectious Disease"/>
            <person name="Wu L."/>
            <person name="Ma J."/>
        </authorList>
    </citation>
    <scope>NUCLEOTIDE SEQUENCE [LARGE SCALE GENOMIC DNA]</scope>
    <source>
        <strain evidence="9">JCM 17983</strain>
    </source>
</reference>
<feature type="region of interest" description="Disordered" evidence="5">
    <location>
        <begin position="1"/>
        <end position="23"/>
    </location>
</feature>
<dbReference type="GO" id="GO:0008233">
    <property type="term" value="F:peptidase activity"/>
    <property type="evidence" value="ECO:0007669"/>
    <property type="project" value="UniProtKB-KW"/>
</dbReference>
<protein>
    <submittedName>
        <fullName evidence="8">ATP-dependent Clp protease ATP-binding subunit</fullName>
    </submittedName>
</protein>
<dbReference type="InterPro" id="IPR019489">
    <property type="entry name" value="Clp_ATPase_C"/>
</dbReference>
<dbReference type="Pfam" id="PF10431">
    <property type="entry name" value="ClpB_D2-small"/>
    <property type="match status" value="1"/>
</dbReference>
<dbReference type="Proteomes" id="UP001500457">
    <property type="component" value="Unassembled WGS sequence"/>
</dbReference>
<feature type="domain" description="AAA+ ATPase" evidence="6">
    <location>
        <begin position="388"/>
        <end position="555"/>
    </location>
</feature>
<feature type="domain" description="AAA+ ATPase" evidence="6">
    <location>
        <begin position="105"/>
        <end position="251"/>
    </location>
</feature>
<dbReference type="SMART" id="SM01086">
    <property type="entry name" value="ClpB_D2-small"/>
    <property type="match status" value="1"/>
</dbReference>
<evidence type="ECO:0000256" key="2">
    <source>
        <dbReference type="ARBA" id="ARBA00022741"/>
    </source>
</evidence>
<dbReference type="RefSeq" id="WP_274231041.1">
    <property type="nucleotide sequence ID" value="NZ_BAABHQ010000001.1"/>
</dbReference>
<comment type="caution">
    <text evidence="8">The sequence shown here is derived from an EMBL/GenBank/DDBJ whole genome shotgun (WGS) entry which is preliminary data.</text>
</comment>
<evidence type="ECO:0000259" key="7">
    <source>
        <dbReference type="SMART" id="SM01086"/>
    </source>
</evidence>
<evidence type="ECO:0000256" key="5">
    <source>
        <dbReference type="SAM" id="MobiDB-lite"/>
    </source>
</evidence>
<dbReference type="SMART" id="SM00382">
    <property type="entry name" value="AAA"/>
    <property type="match status" value="2"/>
</dbReference>
<keyword evidence="4" id="KW-0143">Chaperone</keyword>
<name>A0ABP9E1B3_9PSEU</name>
<dbReference type="InterPro" id="IPR041546">
    <property type="entry name" value="ClpA/ClpB_AAA_lid"/>
</dbReference>
<dbReference type="InterPro" id="IPR001270">
    <property type="entry name" value="ClpA/B"/>
</dbReference>
<evidence type="ECO:0000313" key="8">
    <source>
        <dbReference type="EMBL" id="GAA4860172.1"/>
    </source>
</evidence>
<dbReference type="PANTHER" id="PTHR11638:SF18">
    <property type="entry name" value="HEAT SHOCK PROTEIN 104"/>
    <property type="match status" value="1"/>
</dbReference>
<dbReference type="InterPro" id="IPR003959">
    <property type="entry name" value="ATPase_AAA_core"/>
</dbReference>
<keyword evidence="2" id="KW-0547">Nucleotide-binding</keyword>
<dbReference type="CDD" id="cd00009">
    <property type="entry name" value="AAA"/>
    <property type="match status" value="1"/>
</dbReference>
<proteinExistence type="predicted"/>
<dbReference type="InterPro" id="IPR027417">
    <property type="entry name" value="P-loop_NTPase"/>
</dbReference>
<keyword evidence="8" id="KW-0645">Protease</keyword>
<evidence type="ECO:0000313" key="9">
    <source>
        <dbReference type="Proteomes" id="UP001500457"/>
    </source>
</evidence>
<organism evidence="8 9">
    <name type="scientific">Actinomycetospora straminea</name>
    <dbReference type="NCBI Taxonomy" id="663607"/>
    <lineage>
        <taxon>Bacteria</taxon>
        <taxon>Bacillati</taxon>
        <taxon>Actinomycetota</taxon>
        <taxon>Actinomycetes</taxon>
        <taxon>Pseudonocardiales</taxon>
        <taxon>Pseudonocardiaceae</taxon>
        <taxon>Actinomycetospora</taxon>
    </lineage>
</organism>
<evidence type="ECO:0000256" key="1">
    <source>
        <dbReference type="ARBA" id="ARBA00022737"/>
    </source>
</evidence>
<dbReference type="GO" id="GO:0005524">
    <property type="term" value="F:ATP binding"/>
    <property type="evidence" value="ECO:0007669"/>
    <property type="project" value="UniProtKB-KW"/>
</dbReference>
<evidence type="ECO:0000259" key="6">
    <source>
        <dbReference type="SMART" id="SM00382"/>
    </source>
</evidence>
<dbReference type="EMBL" id="BAABHQ010000001">
    <property type="protein sequence ID" value="GAA4860172.1"/>
    <property type="molecule type" value="Genomic_DNA"/>
</dbReference>
<sequence>MSDDARRDRGPDDRGGPDDWSNPLEQLIGRLVEGFGDLGGAGGFGGPGGAGGFGGPGGGRSDTRTPVLDRFGRDLTAMARAGKLDPVVGREREVAAVLEILGRRTKNNPVLVGDPGVGKTAIVEGIAARIAEGSVPGASGQRVVALDLAGLVAGTKYRGEFEERLRRLVEEVTATDRGVVLFLDELHTVVGAGAGVEGTMDAADILKPALARGELQVVGATTMEEYRRHVESDPALERRFAPITVEEPTVEETVAILDGLRERYEQHHGVRLPEDVRRAAVELTARHVRDRFLPDKAIDALDTAAARVRLRRGEDPGASRTVAVADVAQVVADRTGLPVAHLTDSERTRLLELADRLRRRVVGQDHALEAVTDAVLAGRAGMGQPGRPVASFLFAGPTGVGKTELARALAEALHGSDERLVRLDLGEFREAHTVSRLTGAPPGYVGHDRPGELTEAIRRTPSCVVLLDEIEKAHPDVLALLLGVLDAGRLTDGRGRTVSFADAVVIMTSNLGAASLTEGKDPDDARGSVLTALARALRPEFLGRVDEVVLFTPLDQEARRAVVELLLEGTRERLAAQEIGLTVTPAAVDAIVVRGHDPALGARPMRRVVTREVDRALSRRIVAGALRPGGHATVDAPDPDGPLTIEVGLRPS</sequence>
<feature type="domain" description="Clp ATPase C-terminal" evidence="7">
    <location>
        <begin position="554"/>
        <end position="645"/>
    </location>
</feature>
<feature type="region of interest" description="Disordered" evidence="5">
    <location>
        <begin position="46"/>
        <end position="65"/>
    </location>
</feature>
<accession>A0ABP9E1B3</accession>
<dbReference type="PANTHER" id="PTHR11638">
    <property type="entry name" value="ATP-DEPENDENT CLP PROTEASE"/>
    <property type="match status" value="1"/>
</dbReference>
<evidence type="ECO:0000256" key="3">
    <source>
        <dbReference type="ARBA" id="ARBA00022840"/>
    </source>
</evidence>
<dbReference type="Gene3D" id="1.10.8.60">
    <property type="match status" value="2"/>
</dbReference>
<dbReference type="Pfam" id="PF00004">
    <property type="entry name" value="AAA"/>
    <property type="match status" value="1"/>
</dbReference>
<dbReference type="CDD" id="cd19499">
    <property type="entry name" value="RecA-like_ClpB_Hsp104-like"/>
    <property type="match status" value="1"/>
</dbReference>
<dbReference type="InterPro" id="IPR003593">
    <property type="entry name" value="AAA+_ATPase"/>
</dbReference>
<evidence type="ECO:0000256" key="4">
    <source>
        <dbReference type="ARBA" id="ARBA00023186"/>
    </source>
</evidence>
<dbReference type="Pfam" id="PF07724">
    <property type="entry name" value="AAA_2"/>
    <property type="match status" value="1"/>
</dbReference>
<keyword evidence="9" id="KW-1185">Reference proteome</keyword>
<keyword evidence="1" id="KW-0677">Repeat</keyword>
<dbReference type="PRINTS" id="PR00300">
    <property type="entry name" value="CLPPROTEASEA"/>
</dbReference>
<dbReference type="InterPro" id="IPR050130">
    <property type="entry name" value="ClpA_ClpB"/>
</dbReference>